<sequence length="470" mass="48983">MSGDGDLFVGIDLGTQSARVLVVGADATVAGRGAAPLRSRRDGDAHEQSPRGWWHAAAAACRDALAGVAAERVRALATCGTSGTIVLVDRDGEPVTEGLMYDDGRAAVQARRLGMATSWALPKLHWLLERERAATRPGVRAAHQPDVVTRRLVGHAVASDASHALKTGYDAQRACFADPGDADLRELLPDVVAPGTRLGEVCARAAAETGLPRGAAVIAGMTDGCAAQIAAGALRPGDCNSVLGTTLVLKGCAPQRIDDRARGVYSHRSPDGDWLPGGASSSGAGVLPATFPKHDLDELGRRAAEHERTSVLAYPLVSRGERFPFAAADARAFVLGTPAGDGEHAAALMQGVALVERLCFEQLAGLGAPVDGELSLTGGATRNRAWCQLRADALGRPARLPEQSESAFGMAILAAAATAGELLAGAARRMSRTRAVVEPRASLRAHLDEQYDRLLGELVRRGWLAGAADR</sequence>
<dbReference type="Pfam" id="PF00370">
    <property type="entry name" value="FGGY_N"/>
    <property type="match status" value="1"/>
</dbReference>
<dbReference type="AlphaFoldDB" id="A0A6J4SQ47"/>
<evidence type="ECO:0000256" key="2">
    <source>
        <dbReference type="ARBA" id="ARBA00022629"/>
    </source>
</evidence>
<evidence type="ECO:0000256" key="4">
    <source>
        <dbReference type="ARBA" id="ARBA00022777"/>
    </source>
</evidence>
<dbReference type="SUPFAM" id="SSF53067">
    <property type="entry name" value="Actin-like ATPase domain"/>
    <property type="match status" value="2"/>
</dbReference>
<dbReference type="InterPro" id="IPR018484">
    <property type="entry name" value="FGGY_N"/>
</dbReference>
<evidence type="ECO:0000313" key="7">
    <source>
        <dbReference type="EMBL" id="CAA9501610.1"/>
    </source>
</evidence>
<evidence type="ECO:0000259" key="6">
    <source>
        <dbReference type="Pfam" id="PF02782"/>
    </source>
</evidence>
<keyword evidence="2" id="KW-0859">Xylose metabolism</keyword>
<keyword evidence="4 7" id="KW-0418">Kinase</keyword>
<dbReference type="Pfam" id="PF02782">
    <property type="entry name" value="FGGY_C"/>
    <property type="match status" value="1"/>
</dbReference>
<dbReference type="PANTHER" id="PTHR43095">
    <property type="entry name" value="SUGAR KINASE"/>
    <property type="match status" value="1"/>
</dbReference>
<evidence type="ECO:0000256" key="1">
    <source>
        <dbReference type="ARBA" id="ARBA00009156"/>
    </source>
</evidence>
<feature type="domain" description="Carbohydrate kinase FGGY N-terminal" evidence="5">
    <location>
        <begin position="8"/>
        <end position="229"/>
    </location>
</feature>
<keyword evidence="3 7" id="KW-0808">Transferase</keyword>
<gene>
    <name evidence="7" type="ORF">AVDCRST_MAG67-1925</name>
</gene>
<proteinExistence type="inferred from homology"/>
<dbReference type="InterPro" id="IPR018485">
    <property type="entry name" value="FGGY_C"/>
</dbReference>
<evidence type="ECO:0000259" key="5">
    <source>
        <dbReference type="Pfam" id="PF00370"/>
    </source>
</evidence>
<dbReference type="EC" id="2.7.1.17" evidence="7"/>
<comment type="similarity">
    <text evidence="1">Belongs to the FGGY kinase family.</text>
</comment>
<dbReference type="CDD" id="cd07783">
    <property type="entry name" value="ASKHA_NBD_FGGY_SePSK_AtXK1-like"/>
    <property type="match status" value="1"/>
</dbReference>
<dbReference type="Gene3D" id="3.30.420.40">
    <property type="match status" value="2"/>
</dbReference>
<dbReference type="GO" id="GO:0004856">
    <property type="term" value="F:D-xylulokinase activity"/>
    <property type="evidence" value="ECO:0007669"/>
    <property type="project" value="UniProtKB-EC"/>
</dbReference>
<protein>
    <submittedName>
        <fullName evidence="7">Carbohydrate kinase, FGGY( )</fullName>
        <ecNumber evidence="7">2.7.1.17</ecNumber>
    </submittedName>
</protein>
<accession>A0A6J4SQ47</accession>
<name>A0A6J4SQ47_9ACTN</name>
<reference evidence="7" key="1">
    <citation type="submission" date="2020-02" db="EMBL/GenBank/DDBJ databases">
        <authorList>
            <person name="Meier V. D."/>
        </authorList>
    </citation>
    <scope>NUCLEOTIDE SEQUENCE</scope>
    <source>
        <strain evidence="7">AVDCRST_MAG67</strain>
    </source>
</reference>
<dbReference type="GO" id="GO:0042732">
    <property type="term" value="P:D-xylose metabolic process"/>
    <property type="evidence" value="ECO:0007669"/>
    <property type="project" value="UniProtKB-KW"/>
</dbReference>
<dbReference type="InterPro" id="IPR000577">
    <property type="entry name" value="Carb_kinase_FGGY"/>
</dbReference>
<dbReference type="PANTHER" id="PTHR43095:SF5">
    <property type="entry name" value="XYLULOSE KINASE"/>
    <property type="match status" value="1"/>
</dbReference>
<keyword evidence="2" id="KW-0119">Carbohydrate metabolism</keyword>
<organism evidence="7">
    <name type="scientific">uncultured Solirubrobacteraceae bacterium</name>
    <dbReference type="NCBI Taxonomy" id="1162706"/>
    <lineage>
        <taxon>Bacteria</taxon>
        <taxon>Bacillati</taxon>
        <taxon>Actinomycetota</taxon>
        <taxon>Thermoleophilia</taxon>
        <taxon>Solirubrobacterales</taxon>
        <taxon>Solirubrobacteraceae</taxon>
        <taxon>environmental samples</taxon>
    </lineage>
</organism>
<dbReference type="PIRSF" id="PIRSF000538">
    <property type="entry name" value="GlpK"/>
    <property type="match status" value="1"/>
</dbReference>
<dbReference type="EMBL" id="CADCVQ010000082">
    <property type="protein sequence ID" value="CAA9501610.1"/>
    <property type="molecule type" value="Genomic_DNA"/>
</dbReference>
<evidence type="ECO:0000256" key="3">
    <source>
        <dbReference type="ARBA" id="ARBA00022679"/>
    </source>
</evidence>
<dbReference type="InterPro" id="IPR043129">
    <property type="entry name" value="ATPase_NBD"/>
</dbReference>
<feature type="domain" description="Carbohydrate kinase FGGY C-terminal" evidence="6">
    <location>
        <begin position="294"/>
        <end position="417"/>
    </location>
</feature>
<dbReference type="InterPro" id="IPR050406">
    <property type="entry name" value="FGGY_Carb_Kinase"/>
</dbReference>